<dbReference type="SUPFAM" id="SSF103481">
    <property type="entry name" value="Multidrug resistance efflux transporter EmrE"/>
    <property type="match status" value="2"/>
</dbReference>
<name>K8WHZ4_9GAMM</name>
<dbReference type="OrthoDB" id="6465255at2"/>
<feature type="transmembrane region" description="Helical" evidence="8">
    <location>
        <begin position="176"/>
        <end position="194"/>
    </location>
</feature>
<comment type="similarity">
    <text evidence="2">Belongs to the drug/metabolite transporter (DMT) superfamily. 10 TMS drug/metabolite exporter (DME) (TC 2.A.7.3) family.</text>
</comment>
<dbReference type="PATRIC" id="fig|1141662.3.peg.2959"/>
<dbReference type="Proteomes" id="UP000009336">
    <property type="component" value="Unassembled WGS sequence"/>
</dbReference>
<evidence type="ECO:0000256" key="3">
    <source>
        <dbReference type="ARBA" id="ARBA00022475"/>
    </source>
</evidence>
<evidence type="ECO:0000256" key="1">
    <source>
        <dbReference type="ARBA" id="ARBA00004651"/>
    </source>
</evidence>
<feature type="transmembrane region" description="Helical" evidence="8">
    <location>
        <begin position="240"/>
        <end position="260"/>
    </location>
</feature>
<dbReference type="AlphaFoldDB" id="K8WHZ4"/>
<dbReference type="HOGENOM" id="CLU_033863_21_3_6"/>
<feature type="transmembrane region" description="Helical" evidence="8">
    <location>
        <begin position="214"/>
        <end position="233"/>
    </location>
</feature>
<dbReference type="InterPro" id="IPR000620">
    <property type="entry name" value="EamA_dom"/>
</dbReference>
<evidence type="ECO:0000259" key="9">
    <source>
        <dbReference type="Pfam" id="PF00892"/>
    </source>
</evidence>
<feature type="transmembrane region" description="Helical" evidence="8">
    <location>
        <begin position="39"/>
        <end position="59"/>
    </location>
</feature>
<dbReference type="InterPro" id="IPR050638">
    <property type="entry name" value="AA-Vitamin_Transporters"/>
</dbReference>
<evidence type="ECO:0000256" key="6">
    <source>
        <dbReference type="ARBA" id="ARBA00023136"/>
    </source>
</evidence>
<feature type="transmembrane region" description="Helical" evidence="8">
    <location>
        <begin position="119"/>
        <end position="137"/>
    </location>
</feature>
<evidence type="ECO:0000313" key="11">
    <source>
        <dbReference type="Proteomes" id="UP000009336"/>
    </source>
</evidence>
<protein>
    <recommendedName>
        <fullName evidence="7">Threonine/homoserine exporter RhtA</fullName>
    </recommendedName>
</protein>
<reference evidence="10 11" key="1">
    <citation type="journal article" date="2012" name="BMC Genomics">
        <title>Comparative genomics of bacteria in the genus Providencia isolated from wild Drosophila melanogaster.</title>
        <authorList>
            <person name="Galac M.R."/>
            <person name="Lazzaro B.P."/>
        </authorList>
    </citation>
    <scope>NUCLEOTIDE SEQUENCE [LARGE SCALE GENOMIC DNA]</scope>
    <source>
        <strain evidence="10 11">DSM 19968</strain>
    </source>
</reference>
<keyword evidence="3" id="KW-1003">Cell membrane</keyword>
<sequence>MIKEKKLLWFALFIALLWGGGFPISKIAIEQIGVWSFRFYCNLISVILLTILVILFFRFRPQFSDILLCIPLGTFNIFLVPLLNNWALDYTDAAKASVLIYMMPTFTSLIHLIISRKIYIKYIIISILSCIGIFIFISLDEITIGEIIILVSAFFWAVGTFLSEKIPTKLNLFSKVLYQNIVSLFFILLITPFISTEIYQPLLLLRNPEMLIPIIYMGLASGVIVYILWFYMIEHGGSELTSYAVLLSPIISVFISWLFLNEIITLNMLVGMMFILSSVFIAFKYKDK</sequence>
<evidence type="ECO:0000256" key="7">
    <source>
        <dbReference type="ARBA" id="ARBA00040595"/>
    </source>
</evidence>
<proteinExistence type="inferred from homology"/>
<dbReference type="RefSeq" id="WP_008912903.1">
    <property type="nucleotide sequence ID" value="NZ_KB233224.1"/>
</dbReference>
<evidence type="ECO:0000256" key="4">
    <source>
        <dbReference type="ARBA" id="ARBA00022692"/>
    </source>
</evidence>
<dbReference type="GO" id="GO:0005886">
    <property type="term" value="C:plasma membrane"/>
    <property type="evidence" value="ECO:0007669"/>
    <property type="project" value="UniProtKB-SubCell"/>
</dbReference>
<evidence type="ECO:0000256" key="5">
    <source>
        <dbReference type="ARBA" id="ARBA00022989"/>
    </source>
</evidence>
<feature type="transmembrane region" description="Helical" evidence="8">
    <location>
        <begin position="66"/>
        <end position="87"/>
    </location>
</feature>
<dbReference type="PANTHER" id="PTHR32322">
    <property type="entry name" value="INNER MEMBRANE TRANSPORTER"/>
    <property type="match status" value="1"/>
</dbReference>
<feature type="transmembrane region" description="Helical" evidence="8">
    <location>
        <begin position="93"/>
        <end position="114"/>
    </location>
</feature>
<evidence type="ECO:0000256" key="2">
    <source>
        <dbReference type="ARBA" id="ARBA00009853"/>
    </source>
</evidence>
<gene>
    <name evidence="10" type="ORF">OOA_14590</name>
</gene>
<keyword evidence="6 8" id="KW-0472">Membrane</keyword>
<keyword evidence="5 8" id="KW-1133">Transmembrane helix</keyword>
<organism evidence="10 11">
    <name type="scientific">Providencia burhodogranariea DSM 19968</name>
    <dbReference type="NCBI Taxonomy" id="1141662"/>
    <lineage>
        <taxon>Bacteria</taxon>
        <taxon>Pseudomonadati</taxon>
        <taxon>Pseudomonadota</taxon>
        <taxon>Gammaproteobacteria</taxon>
        <taxon>Enterobacterales</taxon>
        <taxon>Morganellaceae</taxon>
        <taxon>Providencia</taxon>
    </lineage>
</organism>
<dbReference type="InterPro" id="IPR037185">
    <property type="entry name" value="EmrE-like"/>
</dbReference>
<dbReference type="eggNOG" id="COG0697">
    <property type="taxonomic scope" value="Bacteria"/>
</dbReference>
<feature type="domain" description="EamA" evidence="9">
    <location>
        <begin position="144"/>
        <end position="282"/>
    </location>
</feature>
<dbReference type="EMBL" id="AKKL01000040">
    <property type="protein sequence ID" value="EKT57102.1"/>
    <property type="molecule type" value="Genomic_DNA"/>
</dbReference>
<feature type="transmembrane region" description="Helical" evidence="8">
    <location>
        <begin position="266"/>
        <end position="283"/>
    </location>
</feature>
<accession>K8WHZ4</accession>
<dbReference type="Pfam" id="PF00892">
    <property type="entry name" value="EamA"/>
    <property type="match status" value="2"/>
</dbReference>
<comment type="subcellular location">
    <subcellularLocation>
        <location evidence="1">Cell membrane</location>
        <topology evidence="1">Multi-pass membrane protein</topology>
    </subcellularLocation>
</comment>
<dbReference type="PANTHER" id="PTHR32322:SF18">
    <property type="entry name" value="S-ADENOSYLMETHIONINE_S-ADENOSYLHOMOCYSTEINE TRANSPORTER"/>
    <property type="match status" value="1"/>
</dbReference>
<dbReference type="STRING" id="1141662.OOA_14590"/>
<keyword evidence="4 8" id="KW-0812">Transmembrane</keyword>
<feature type="transmembrane region" description="Helical" evidence="8">
    <location>
        <begin position="143"/>
        <end position="164"/>
    </location>
</feature>
<evidence type="ECO:0000256" key="8">
    <source>
        <dbReference type="SAM" id="Phobius"/>
    </source>
</evidence>
<feature type="domain" description="EamA" evidence="9">
    <location>
        <begin position="8"/>
        <end position="136"/>
    </location>
</feature>
<comment type="caution">
    <text evidence="10">The sequence shown here is derived from an EMBL/GenBank/DDBJ whole genome shotgun (WGS) entry which is preliminary data.</text>
</comment>
<evidence type="ECO:0000313" key="10">
    <source>
        <dbReference type="EMBL" id="EKT57102.1"/>
    </source>
</evidence>
<keyword evidence="11" id="KW-1185">Reference proteome</keyword>